<evidence type="ECO:0000313" key="9">
    <source>
        <dbReference type="Proteomes" id="UP000011841"/>
    </source>
</evidence>
<dbReference type="InterPro" id="IPR003680">
    <property type="entry name" value="Flavodoxin_fold"/>
</dbReference>
<dbReference type="KEGG" id="aol:S58_15890"/>
<evidence type="ECO:0000313" key="8">
    <source>
        <dbReference type="EMBL" id="BAM87597.1"/>
    </source>
</evidence>
<dbReference type="HAMAP" id="MF_01216">
    <property type="entry name" value="Azoreductase_type1"/>
    <property type="match status" value="1"/>
</dbReference>
<feature type="domain" description="Flavodoxin-like fold" evidence="7">
    <location>
        <begin position="1"/>
        <end position="199"/>
    </location>
</feature>
<dbReference type="GO" id="GO:0009055">
    <property type="term" value="F:electron transfer activity"/>
    <property type="evidence" value="ECO:0007669"/>
    <property type="project" value="UniProtKB-UniRule"/>
</dbReference>
<evidence type="ECO:0000256" key="2">
    <source>
        <dbReference type="ARBA" id="ARBA00022643"/>
    </source>
</evidence>
<keyword evidence="3 6" id="KW-0560">Oxidoreductase</keyword>
<evidence type="ECO:0000256" key="4">
    <source>
        <dbReference type="ARBA" id="ARBA00023027"/>
    </source>
</evidence>
<dbReference type="Gene3D" id="3.40.50.360">
    <property type="match status" value="1"/>
</dbReference>
<name>M4Z3Z0_9BRAD</name>
<comment type="function">
    <text evidence="6">Quinone reductase that provides resistance to thiol-specific stress caused by electrophilic quinones.</text>
</comment>
<keyword evidence="9" id="KW-1185">Reference proteome</keyword>
<dbReference type="GeneID" id="301815527"/>
<dbReference type="STRING" id="1245469.S58_15890"/>
<dbReference type="Proteomes" id="UP000011841">
    <property type="component" value="Chromosome"/>
</dbReference>
<organism evidence="8 9">
    <name type="scientific">Bradyrhizobium oligotrophicum S58</name>
    <dbReference type="NCBI Taxonomy" id="1245469"/>
    <lineage>
        <taxon>Bacteria</taxon>
        <taxon>Pseudomonadati</taxon>
        <taxon>Pseudomonadota</taxon>
        <taxon>Alphaproteobacteria</taxon>
        <taxon>Hyphomicrobiales</taxon>
        <taxon>Nitrobacteraceae</taxon>
        <taxon>Bradyrhizobium</taxon>
    </lineage>
</organism>
<evidence type="ECO:0000259" key="7">
    <source>
        <dbReference type="Pfam" id="PF02525"/>
    </source>
</evidence>
<keyword evidence="4 6" id="KW-0520">NAD</keyword>
<feature type="binding site" evidence="6">
    <location>
        <begin position="96"/>
        <end position="99"/>
    </location>
    <ligand>
        <name>FMN</name>
        <dbReference type="ChEBI" id="CHEBI:58210"/>
    </ligand>
</feature>
<dbReference type="eggNOG" id="COG1182">
    <property type="taxonomic scope" value="Bacteria"/>
</dbReference>
<feature type="binding site" evidence="6">
    <location>
        <begin position="15"/>
        <end position="17"/>
    </location>
    <ligand>
        <name>FMN</name>
        <dbReference type="ChEBI" id="CHEBI:58210"/>
    </ligand>
</feature>
<dbReference type="Pfam" id="PF02525">
    <property type="entry name" value="Flavodoxin_2"/>
    <property type="match status" value="1"/>
</dbReference>
<feature type="binding site" evidence="6">
    <location>
        <begin position="140"/>
        <end position="143"/>
    </location>
    <ligand>
        <name>FMN</name>
        <dbReference type="ChEBI" id="CHEBI:58210"/>
    </ligand>
</feature>
<feature type="binding site" evidence="6">
    <location>
        <position position="9"/>
    </location>
    <ligand>
        <name>FMN</name>
        <dbReference type="ChEBI" id="CHEBI:58210"/>
    </ligand>
</feature>
<dbReference type="SUPFAM" id="SSF52218">
    <property type="entry name" value="Flavoproteins"/>
    <property type="match status" value="1"/>
</dbReference>
<dbReference type="PANTHER" id="PTHR43741:SF4">
    <property type="entry name" value="FMN-DEPENDENT NADH:QUINONE OXIDOREDUCTASE"/>
    <property type="match status" value="1"/>
</dbReference>
<dbReference type="AlphaFoldDB" id="M4Z3Z0"/>
<dbReference type="GO" id="GO:0016655">
    <property type="term" value="F:oxidoreductase activity, acting on NAD(P)H, quinone or similar compound as acceptor"/>
    <property type="evidence" value="ECO:0007669"/>
    <property type="project" value="InterPro"/>
</dbReference>
<dbReference type="GO" id="GO:0016652">
    <property type="term" value="F:oxidoreductase activity, acting on NAD(P)H as acceptor"/>
    <property type="evidence" value="ECO:0007669"/>
    <property type="project" value="UniProtKB-UniRule"/>
</dbReference>
<evidence type="ECO:0000256" key="5">
    <source>
        <dbReference type="ARBA" id="ARBA00048542"/>
    </source>
</evidence>
<gene>
    <name evidence="6" type="primary">azoR</name>
    <name evidence="8" type="ORF">S58_15890</name>
</gene>
<reference evidence="8 9" key="1">
    <citation type="journal article" date="2013" name="Appl. Environ. Microbiol.">
        <title>Genome analysis suggests that the soil oligotrophic bacterium Agromonas oligotrophica (Bradyrhizobium oligotrophicum) is a nitrogen-fixing symbiont of Aeschynomene indica.</title>
        <authorList>
            <person name="Okubo T."/>
            <person name="Fukushima S."/>
            <person name="Itakura M."/>
            <person name="Oshima K."/>
            <person name="Longtonglang A."/>
            <person name="Teaumroong N."/>
            <person name="Mitsui H."/>
            <person name="Hattori M."/>
            <person name="Hattori R."/>
            <person name="Hattori T."/>
            <person name="Minamisawa K."/>
        </authorList>
    </citation>
    <scope>NUCLEOTIDE SEQUENCE [LARGE SCALE GENOMIC DNA]</scope>
    <source>
        <strain evidence="8 9">S58</strain>
    </source>
</reference>
<dbReference type="EC" id="1.7.1.17" evidence="6"/>
<dbReference type="InterPro" id="IPR023048">
    <property type="entry name" value="NADH:quinone_OxRdtase_FMN_depd"/>
</dbReference>
<dbReference type="InterPro" id="IPR029039">
    <property type="entry name" value="Flavoprotein-like_sf"/>
</dbReference>
<comment type="similarity">
    <text evidence="6">Belongs to the azoreductase type 1 family.</text>
</comment>
<evidence type="ECO:0000256" key="1">
    <source>
        <dbReference type="ARBA" id="ARBA00022630"/>
    </source>
</evidence>
<evidence type="ECO:0000256" key="6">
    <source>
        <dbReference type="HAMAP-Rule" id="MF_01216"/>
    </source>
</evidence>
<sequence length="213" mass="22658">MQILHLDSSILTTDSGSRELTASVVAALRRERPGSSILYRDLTVEPIAHLDGAIASGFRPIGVKESSASVQTEHARSEALVAEFLASQLIVIGAPMYNFAVPTQLKAWIDRIVQPGRTFKYAETGPVGLAGDKQVIVASTRGGVYTGGPLAGLDFQEPYLKAVFGFMGVTKLQFVRAERMSKGPDARSESMAAAHQSISSIVSQALISQALAV</sequence>
<comment type="subunit">
    <text evidence="6">Homodimer.</text>
</comment>
<comment type="catalytic activity">
    <reaction evidence="6">
        <text>2 a quinone + NADH + H(+) = 2 a 1,4-benzosemiquinone + NAD(+)</text>
        <dbReference type="Rhea" id="RHEA:65952"/>
        <dbReference type="ChEBI" id="CHEBI:15378"/>
        <dbReference type="ChEBI" id="CHEBI:57540"/>
        <dbReference type="ChEBI" id="CHEBI:57945"/>
        <dbReference type="ChEBI" id="CHEBI:132124"/>
        <dbReference type="ChEBI" id="CHEBI:134225"/>
    </reaction>
</comment>
<dbReference type="RefSeq" id="WP_015664726.1">
    <property type="nucleotide sequence ID" value="NC_020453.1"/>
</dbReference>
<keyword evidence="2 6" id="KW-0288">FMN</keyword>
<dbReference type="HOGENOM" id="CLU_088964_0_0_5"/>
<dbReference type="EMBL" id="AP012603">
    <property type="protein sequence ID" value="BAM87597.1"/>
    <property type="molecule type" value="Genomic_DNA"/>
</dbReference>
<comment type="catalytic activity">
    <reaction evidence="5">
        <text>N,N-dimethyl-1,4-phenylenediamine + anthranilate + 2 NAD(+) = 2-(4-dimethylaminophenyl)diazenylbenzoate + 2 NADH + 2 H(+)</text>
        <dbReference type="Rhea" id="RHEA:55872"/>
        <dbReference type="ChEBI" id="CHEBI:15378"/>
        <dbReference type="ChEBI" id="CHEBI:15783"/>
        <dbReference type="ChEBI" id="CHEBI:16567"/>
        <dbReference type="ChEBI" id="CHEBI:57540"/>
        <dbReference type="ChEBI" id="CHEBI:57945"/>
        <dbReference type="ChEBI" id="CHEBI:71579"/>
        <dbReference type="EC" id="1.7.1.17"/>
    </reaction>
    <physiologicalReaction direction="right-to-left" evidence="5">
        <dbReference type="Rhea" id="RHEA:55874"/>
    </physiologicalReaction>
</comment>
<dbReference type="EC" id="1.6.5.-" evidence="6"/>
<dbReference type="PANTHER" id="PTHR43741">
    <property type="entry name" value="FMN-DEPENDENT NADH-AZOREDUCTASE 1"/>
    <property type="match status" value="1"/>
</dbReference>
<accession>M4Z3Z0</accession>
<protein>
    <recommendedName>
        <fullName evidence="6">FMN dependent NADH:quinone oxidoreductase</fullName>
        <ecNumber evidence="6">1.6.5.-</ecNumber>
    </recommendedName>
    <alternativeName>
        <fullName evidence="6">Azo-dye reductase</fullName>
    </alternativeName>
    <alternativeName>
        <fullName evidence="6">FMN-dependent NADH-azo compound oxidoreductase</fullName>
    </alternativeName>
    <alternativeName>
        <fullName evidence="6">FMN-dependent NADH-azoreductase</fullName>
        <ecNumber evidence="6">1.7.1.17</ecNumber>
    </alternativeName>
</protein>
<comment type="function">
    <text evidence="6">Also exhibits azoreductase activity. Catalyzes the reductive cleavage of the azo bond in aromatic azo compounds to the corresponding amines.</text>
</comment>
<dbReference type="OrthoDB" id="9787136at2"/>
<proteinExistence type="inferred from homology"/>
<dbReference type="PATRIC" id="fig|1245469.3.peg.1630"/>
<comment type="cofactor">
    <cofactor evidence="6">
        <name>FMN</name>
        <dbReference type="ChEBI" id="CHEBI:58210"/>
    </cofactor>
    <text evidence="6">Binds 1 FMN per subunit.</text>
</comment>
<dbReference type="InterPro" id="IPR050104">
    <property type="entry name" value="FMN-dep_NADH:Q_OxRdtase_AzoR1"/>
</dbReference>
<evidence type="ECO:0000256" key="3">
    <source>
        <dbReference type="ARBA" id="ARBA00023002"/>
    </source>
</evidence>
<keyword evidence="1 6" id="KW-0285">Flavoprotein</keyword>
<dbReference type="GO" id="GO:0010181">
    <property type="term" value="F:FMN binding"/>
    <property type="evidence" value="ECO:0007669"/>
    <property type="project" value="UniProtKB-UniRule"/>
</dbReference>